<reference evidence="13" key="1">
    <citation type="submission" date="2022-12" db="EMBL/GenBank/DDBJ databases">
        <title>Draft genome assemblies for two species of Escallonia (Escalloniales).</title>
        <authorList>
            <person name="Chanderbali A."/>
            <person name="Dervinis C."/>
            <person name="Anghel I."/>
            <person name="Soltis D."/>
            <person name="Soltis P."/>
            <person name="Zapata F."/>
        </authorList>
    </citation>
    <scope>NUCLEOTIDE SEQUENCE</scope>
    <source>
        <strain evidence="13">UCBG92.1500</strain>
        <tissue evidence="13">Leaf</tissue>
    </source>
</reference>
<dbReference type="EMBL" id="JAVXUO010002510">
    <property type="protein sequence ID" value="KAK2972607.1"/>
    <property type="molecule type" value="Genomic_DNA"/>
</dbReference>
<dbReference type="GO" id="GO:0005886">
    <property type="term" value="C:plasma membrane"/>
    <property type="evidence" value="ECO:0007669"/>
    <property type="project" value="UniProtKB-SubCell"/>
</dbReference>
<keyword evidence="5" id="KW-0808">Transferase</keyword>
<comment type="pathway">
    <text evidence="4">Lipid metabolism.</text>
</comment>
<sequence length="472" mass="52384">MEFEPEEVLEPVSPTGQMLKSSVLSFVILGVLESEVPIHISESRTLSQLEEVFLPINPRFSSLMVLDKNGQKKWKRVEVKLKDHVKVPIYPDKMSLEYYDESFSDYLSKIGMEQLPKNQPLWEIHMFKYPTSTAAGNIIFKLHHALGDGYSLMGALLSCLQRADNPSLPLTFPSRQSTLKMDGKGGRGIFKFVPRIFSGVINTMSDFGESILKSTVAKDEITPIRPTDDGAALQPLNITSMTFSLDHIKQIKCSLNVTINDVITGVVLLGTRLYMEAADYESRRAHSTAVVLLNTRSINGYKSVSEMVKPKAEMPWGNRFAFLHVALPKLTVPTESSDPLEFVLHTSNIIKKKRNSSGVHLTGAFLETIRKYKGSEAAAKYLYNTLNNSSIGVTNMIGPTEKMALENHPIGGLYFTVAGNPQSLTITMMSYMEKLRVVVGAKKGHIDSKGFKSCVEKAFEMIFNAALSPSSC</sequence>
<dbReference type="Pfam" id="PF06974">
    <property type="entry name" value="WS_DGAT_C"/>
    <property type="match status" value="1"/>
</dbReference>
<evidence type="ECO:0000259" key="11">
    <source>
        <dbReference type="Pfam" id="PF03007"/>
    </source>
</evidence>
<evidence type="ECO:0008006" key="15">
    <source>
        <dbReference type="Google" id="ProtNLM"/>
    </source>
</evidence>
<feature type="domain" description="O-acyltransferase WSD1-like N-terminal" evidence="11">
    <location>
        <begin position="71"/>
        <end position="263"/>
    </location>
</feature>
<evidence type="ECO:0000256" key="6">
    <source>
        <dbReference type="ARBA" id="ARBA00022824"/>
    </source>
</evidence>
<comment type="similarity">
    <text evidence="8">In the N-terminal section; belongs to the long-chain O-acyltransferase family.</text>
</comment>
<comment type="catalytic activity">
    <reaction evidence="10">
        <text>an acyl-CoA + a 1,2-diacyl-sn-glycerol = a triacyl-sn-glycerol + CoA</text>
        <dbReference type="Rhea" id="RHEA:10868"/>
        <dbReference type="ChEBI" id="CHEBI:17815"/>
        <dbReference type="ChEBI" id="CHEBI:57287"/>
        <dbReference type="ChEBI" id="CHEBI:58342"/>
        <dbReference type="ChEBI" id="CHEBI:64615"/>
        <dbReference type="EC" id="2.3.1.20"/>
    </reaction>
</comment>
<accession>A0AA88QMT7</accession>
<dbReference type="PANTHER" id="PTHR31650:SF51">
    <property type="entry name" value="O-ACYLTRANSFERASE WSD1-LIKE ISOFORM X1"/>
    <property type="match status" value="1"/>
</dbReference>
<evidence type="ECO:0000256" key="9">
    <source>
        <dbReference type="ARBA" id="ARBA00047604"/>
    </source>
</evidence>
<dbReference type="GO" id="GO:0019432">
    <property type="term" value="P:triglyceride biosynthetic process"/>
    <property type="evidence" value="ECO:0007669"/>
    <property type="project" value="TreeGrafter"/>
</dbReference>
<dbReference type="GO" id="GO:0004144">
    <property type="term" value="F:diacylglycerol O-acyltransferase activity"/>
    <property type="evidence" value="ECO:0007669"/>
    <property type="project" value="UniProtKB-EC"/>
</dbReference>
<dbReference type="Pfam" id="PF03007">
    <property type="entry name" value="WS_DGAT_cat"/>
    <property type="match status" value="1"/>
</dbReference>
<protein>
    <recommendedName>
        <fullName evidence="15">Diacylglycerol O-acyltransferase</fullName>
    </recommendedName>
</protein>
<keyword evidence="6" id="KW-0256">Endoplasmic reticulum</keyword>
<evidence type="ECO:0000256" key="10">
    <source>
        <dbReference type="ARBA" id="ARBA00048109"/>
    </source>
</evidence>
<comment type="catalytic activity">
    <reaction evidence="9">
        <text>a long chain fatty alcohol + a fatty acyl-CoA = a long-chain alcohol wax ester + CoA</text>
        <dbReference type="Rhea" id="RHEA:38443"/>
        <dbReference type="ChEBI" id="CHEBI:17135"/>
        <dbReference type="ChEBI" id="CHEBI:57287"/>
        <dbReference type="ChEBI" id="CHEBI:77636"/>
        <dbReference type="ChEBI" id="CHEBI:235323"/>
        <dbReference type="EC" id="2.3.1.75"/>
    </reaction>
</comment>
<proteinExistence type="inferred from homology"/>
<evidence type="ECO:0000256" key="5">
    <source>
        <dbReference type="ARBA" id="ARBA00022679"/>
    </source>
</evidence>
<evidence type="ECO:0000256" key="1">
    <source>
        <dbReference type="ARBA" id="ARBA00004162"/>
    </source>
</evidence>
<comment type="subcellular location">
    <subcellularLocation>
        <location evidence="1">Cell membrane</location>
        <topology evidence="1">Single-pass membrane protein</topology>
    </subcellularLocation>
    <subcellularLocation>
        <location evidence="2">Endoplasmic reticulum membrane</location>
    </subcellularLocation>
</comment>
<keyword evidence="14" id="KW-1185">Reference proteome</keyword>
<dbReference type="GO" id="GO:0047196">
    <property type="term" value="F:long-chain-alcohol O-fatty-acyltransferase activity"/>
    <property type="evidence" value="ECO:0007669"/>
    <property type="project" value="UniProtKB-EC"/>
</dbReference>
<feature type="domain" description="O-acyltransferase WSD1 C-terminal" evidence="12">
    <location>
        <begin position="316"/>
        <end position="462"/>
    </location>
</feature>
<evidence type="ECO:0000256" key="4">
    <source>
        <dbReference type="ARBA" id="ARBA00005189"/>
    </source>
</evidence>
<dbReference type="AlphaFoldDB" id="A0AA88QMT7"/>
<evidence type="ECO:0000256" key="2">
    <source>
        <dbReference type="ARBA" id="ARBA00004586"/>
    </source>
</evidence>
<dbReference type="InterPro" id="IPR045034">
    <property type="entry name" value="O-acyltransferase_WSD1-like"/>
</dbReference>
<name>A0AA88QMT7_9ASTE</name>
<organism evidence="13 14">
    <name type="scientific">Escallonia rubra</name>
    <dbReference type="NCBI Taxonomy" id="112253"/>
    <lineage>
        <taxon>Eukaryota</taxon>
        <taxon>Viridiplantae</taxon>
        <taxon>Streptophyta</taxon>
        <taxon>Embryophyta</taxon>
        <taxon>Tracheophyta</taxon>
        <taxon>Spermatophyta</taxon>
        <taxon>Magnoliopsida</taxon>
        <taxon>eudicotyledons</taxon>
        <taxon>Gunneridae</taxon>
        <taxon>Pentapetalae</taxon>
        <taxon>asterids</taxon>
        <taxon>campanulids</taxon>
        <taxon>Escalloniales</taxon>
        <taxon>Escalloniaceae</taxon>
        <taxon>Escallonia</taxon>
    </lineage>
</organism>
<evidence type="ECO:0000256" key="3">
    <source>
        <dbReference type="ARBA" id="ARBA00004771"/>
    </source>
</evidence>
<dbReference type="PANTHER" id="PTHR31650">
    <property type="entry name" value="O-ACYLTRANSFERASE (WSD1-LIKE) FAMILY PROTEIN"/>
    <property type="match status" value="1"/>
</dbReference>
<dbReference type="GO" id="GO:0005789">
    <property type="term" value="C:endoplasmic reticulum membrane"/>
    <property type="evidence" value="ECO:0007669"/>
    <property type="project" value="UniProtKB-SubCell"/>
</dbReference>
<dbReference type="Proteomes" id="UP001187471">
    <property type="component" value="Unassembled WGS sequence"/>
</dbReference>
<evidence type="ECO:0000313" key="14">
    <source>
        <dbReference type="Proteomes" id="UP001187471"/>
    </source>
</evidence>
<gene>
    <name evidence="13" type="ORF">RJ640_029226</name>
</gene>
<dbReference type="InterPro" id="IPR009721">
    <property type="entry name" value="O-acyltransferase_WSD1_C"/>
</dbReference>
<comment type="pathway">
    <text evidence="3">Glycerolipid metabolism; triacylglycerol biosynthesis.</text>
</comment>
<evidence type="ECO:0000313" key="13">
    <source>
        <dbReference type="EMBL" id="KAK2972607.1"/>
    </source>
</evidence>
<keyword evidence="7" id="KW-0012">Acyltransferase</keyword>
<evidence type="ECO:0000256" key="8">
    <source>
        <dbReference type="ARBA" id="ARBA00024360"/>
    </source>
</evidence>
<evidence type="ECO:0000259" key="12">
    <source>
        <dbReference type="Pfam" id="PF06974"/>
    </source>
</evidence>
<evidence type="ECO:0000256" key="7">
    <source>
        <dbReference type="ARBA" id="ARBA00023315"/>
    </source>
</evidence>
<dbReference type="InterPro" id="IPR004255">
    <property type="entry name" value="O-acyltransferase_WSD1_N"/>
</dbReference>
<comment type="caution">
    <text evidence="13">The sequence shown here is derived from an EMBL/GenBank/DDBJ whole genome shotgun (WGS) entry which is preliminary data.</text>
</comment>